<dbReference type="EMBL" id="NZEX01000122">
    <property type="protein sequence ID" value="MAH63923.1"/>
    <property type="molecule type" value="Genomic_DNA"/>
</dbReference>
<dbReference type="SUPFAM" id="SSF51197">
    <property type="entry name" value="Clavaminate synthase-like"/>
    <property type="match status" value="1"/>
</dbReference>
<dbReference type="Pfam" id="PF05721">
    <property type="entry name" value="PhyH"/>
    <property type="match status" value="1"/>
</dbReference>
<reference evidence="2" key="1">
    <citation type="submission" date="2017-09" db="EMBL/GenBank/DDBJ databases">
        <title>The Reconstruction of 2,631 Draft Metagenome-Assembled Genomes from the Global Oceans.</title>
        <authorList>
            <person name="Tully B.J."/>
            <person name="Graham E.D."/>
            <person name="Heidelberg J.F."/>
        </authorList>
    </citation>
    <scope>NUCLEOTIDE SEQUENCE [LARGE SCALE GENOMIC DNA]</scope>
</reference>
<sequence length="277" mass="31747">MQEFKVSTEQVDDFLEDGFLIIPNLLDSEETKLLLAAANADPMMKENVFDVSDRKGQNSQMTLWNHPGNDLWGMVSRSNRIVGSMEKLLDGEVYHYHSKLILKKPTEGGAWEWHQDYGYWYKNGCLYPHMASCWIALNHADRENGCLQVIRGSHKAGRIEHGVYSTQNCAEPERVQQLLGRLELVYCELDPGSAIFFHCNTLHRSDANISERNRWNLICCYNAARNDPYFSSHHPQYTPLKKVSDTAIKQMGLRLSTSSESFYKPDESDITRAHTAK</sequence>
<gene>
    <name evidence="1" type="ORF">CMN54_10860</name>
</gene>
<comment type="caution">
    <text evidence="1">The sequence shown here is derived from an EMBL/GenBank/DDBJ whole genome shotgun (WGS) entry which is preliminary data.</text>
</comment>
<organism evidence="1 2">
    <name type="scientific">SAR324 cluster bacterium</name>
    <dbReference type="NCBI Taxonomy" id="2024889"/>
    <lineage>
        <taxon>Bacteria</taxon>
        <taxon>Deltaproteobacteria</taxon>
        <taxon>SAR324 cluster</taxon>
    </lineage>
</organism>
<accession>A0A2D6YL49</accession>
<keyword evidence="1" id="KW-0223">Dioxygenase</keyword>
<evidence type="ECO:0000313" key="2">
    <source>
        <dbReference type="Proteomes" id="UP000226525"/>
    </source>
</evidence>
<dbReference type="PANTHER" id="PTHR20883">
    <property type="entry name" value="PHYTANOYL-COA DIOXYGENASE DOMAIN CONTAINING 1"/>
    <property type="match status" value="1"/>
</dbReference>
<name>A0A2D6YL49_9DELT</name>
<dbReference type="GO" id="GO:0005506">
    <property type="term" value="F:iron ion binding"/>
    <property type="evidence" value="ECO:0007669"/>
    <property type="project" value="UniProtKB-ARBA"/>
</dbReference>
<dbReference type="Gene3D" id="2.60.120.620">
    <property type="entry name" value="q2cbj1_9rhob like domain"/>
    <property type="match status" value="1"/>
</dbReference>
<dbReference type="Proteomes" id="UP000226525">
    <property type="component" value="Unassembled WGS sequence"/>
</dbReference>
<dbReference type="AlphaFoldDB" id="A0A2D6YL49"/>
<protein>
    <submittedName>
        <fullName evidence="1">Phytanoyl-CoA dioxygenase family protein</fullName>
    </submittedName>
</protein>
<evidence type="ECO:0000313" key="1">
    <source>
        <dbReference type="EMBL" id="MAH63923.1"/>
    </source>
</evidence>
<dbReference type="PANTHER" id="PTHR20883:SF51">
    <property type="entry name" value="PHYTANOYL-COA HYDROXYLASE"/>
    <property type="match status" value="1"/>
</dbReference>
<keyword evidence="1" id="KW-0560">Oxidoreductase</keyword>
<dbReference type="GO" id="GO:0016706">
    <property type="term" value="F:2-oxoglutarate-dependent dioxygenase activity"/>
    <property type="evidence" value="ECO:0007669"/>
    <property type="project" value="UniProtKB-ARBA"/>
</dbReference>
<proteinExistence type="predicted"/>
<dbReference type="InterPro" id="IPR008775">
    <property type="entry name" value="Phytyl_CoA_dOase-like"/>
</dbReference>